<evidence type="ECO:0000313" key="2">
    <source>
        <dbReference type="EMBL" id="TRY87825.1"/>
    </source>
</evidence>
<proteinExistence type="predicted"/>
<evidence type="ECO:0000256" key="1">
    <source>
        <dbReference type="SAM" id="MobiDB-lite"/>
    </source>
</evidence>
<comment type="caution">
    <text evidence="2">The sequence shown here is derived from an EMBL/GenBank/DDBJ whole genome shotgun (WGS) entry which is preliminary data.</text>
</comment>
<dbReference type="Proteomes" id="UP000316079">
    <property type="component" value="Unassembled WGS sequence"/>
</dbReference>
<feature type="compositionally biased region" description="Polar residues" evidence="1">
    <location>
        <begin position="69"/>
        <end position="78"/>
    </location>
</feature>
<keyword evidence="3" id="KW-1185">Reference proteome</keyword>
<accession>A0A553QD30</accession>
<feature type="region of interest" description="Disordered" evidence="1">
    <location>
        <begin position="68"/>
        <end position="89"/>
    </location>
</feature>
<organism evidence="2 3">
    <name type="scientific">Danionella cerebrum</name>
    <dbReference type="NCBI Taxonomy" id="2873325"/>
    <lineage>
        <taxon>Eukaryota</taxon>
        <taxon>Metazoa</taxon>
        <taxon>Chordata</taxon>
        <taxon>Craniata</taxon>
        <taxon>Vertebrata</taxon>
        <taxon>Euteleostomi</taxon>
        <taxon>Actinopterygii</taxon>
        <taxon>Neopterygii</taxon>
        <taxon>Teleostei</taxon>
        <taxon>Ostariophysi</taxon>
        <taxon>Cypriniformes</taxon>
        <taxon>Danionidae</taxon>
        <taxon>Danioninae</taxon>
        <taxon>Danionella</taxon>
    </lineage>
</organism>
<reference evidence="2 3" key="1">
    <citation type="journal article" date="2019" name="Sci. Data">
        <title>Hybrid genome assembly and annotation of Danionella translucida.</title>
        <authorList>
            <person name="Kadobianskyi M."/>
            <person name="Schulze L."/>
            <person name="Schuelke M."/>
            <person name="Judkewitz B."/>
        </authorList>
    </citation>
    <scope>NUCLEOTIDE SEQUENCE [LARGE SCALE GENOMIC DNA]</scope>
    <source>
        <strain evidence="2 3">Bolton</strain>
    </source>
</reference>
<name>A0A553QD30_9TELE</name>
<gene>
    <name evidence="2" type="ORF">DNTS_015726</name>
</gene>
<protein>
    <submittedName>
        <fullName evidence="2">Uncharacterized protein</fullName>
    </submittedName>
</protein>
<evidence type="ECO:0000313" key="3">
    <source>
        <dbReference type="Proteomes" id="UP000316079"/>
    </source>
</evidence>
<sequence>MEHSVMSCAGFQRKEFHSLGLAVNPAHARGSSNISEARQAQLVLDKRFSHRLKLLLSALRATSLPYSVFQGSSGSANTDLKDNGPQLKQ</sequence>
<dbReference type="EMBL" id="SRMA01026094">
    <property type="protein sequence ID" value="TRY87825.1"/>
    <property type="molecule type" value="Genomic_DNA"/>
</dbReference>
<dbReference type="AlphaFoldDB" id="A0A553QD30"/>